<dbReference type="EMBL" id="GDIQ01055231">
    <property type="protein sequence ID" value="JAN39506.1"/>
    <property type="molecule type" value="Transcribed_RNA"/>
</dbReference>
<evidence type="ECO:0000313" key="1">
    <source>
        <dbReference type="EMBL" id="JAN39506.1"/>
    </source>
</evidence>
<proteinExistence type="predicted"/>
<protein>
    <submittedName>
        <fullName evidence="1">Uncharacterized protein</fullName>
    </submittedName>
</protein>
<accession>A0A0P5Z326</accession>
<name>A0A0P5Z326_9CRUS</name>
<dbReference type="AlphaFoldDB" id="A0A0P5Z326"/>
<reference evidence="1" key="1">
    <citation type="submission" date="2015-10" db="EMBL/GenBank/DDBJ databases">
        <title>EvidentialGene: Evidence-directed Construction of Complete mRNA Transcriptomes without Genomes.</title>
        <authorList>
            <person name="Gilbert D.G."/>
        </authorList>
    </citation>
    <scope>NUCLEOTIDE SEQUENCE</scope>
</reference>
<sequence>MIINLSSELPDMPFFKIPLWLCKSDTNLQHSCARYEYDLSPMALWMGLCLGRWCENVNLLADRPTIKELFGILKPEVNRKLKFR</sequence>
<organism evidence="1">
    <name type="scientific">Daphnia magna</name>
    <dbReference type="NCBI Taxonomy" id="35525"/>
    <lineage>
        <taxon>Eukaryota</taxon>
        <taxon>Metazoa</taxon>
        <taxon>Ecdysozoa</taxon>
        <taxon>Arthropoda</taxon>
        <taxon>Crustacea</taxon>
        <taxon>Branchiopoda</taxon>
        <taxon>Diplostraca</taxon>
        <taxon>Cladocera</taxon>
        <taxon>Anomopoda</taxon>
        <taxon>Daphniidae</taxon>
        <taxon>Daphnia</taxon>
    </lineage>
</organism>